<name>A0A485LG03_9STRA</name>
<dbReference type="GO" id="GO:0008270">
    <property type="term" value="F:zinc ion binding"/>
    <property type="evidence" value="ECO:0007669"/>
    <property type="project" value="UniProtKB-KW"/>
</dbReference>
<protein>
    <submittedName>
        <fullName evidence="8">Aste57867_20047 protein</fullName>
    </submittedName>
</protein>
<evidence type="ECO:0000313" key="8">
    <source>
        <dbReference type="EMBL" id="VFT96743.1"/>
    </source>
</evidence>
<dbReference type="AlphaFoldDB" id="A0A485LG03"/>
<keyword evidence="2 4" id="KW-0863">Zinc-finger</keyword>
<evidence type="ECO:0000256" key="4">
    <source>
        <dbReference type="PROSITE-ProRule" id="PRU00091"/>
    </source>
</evidence>
<feature type="domain" description="FYVE-type" evidence="6">
    <location>
        <begin position="2"/>
        <end position="58"/>
    </location>
</feature>
<evidence type="ECO:0000256" key="5">
    <source>
        <dbReference type="SAM" id="MobiDB-lite"/>
    </source>
</evidence>
<dbReference type="InterPro" id="IPR013083">
    <property type="entry name" value="Znf_RING/FYVE/PHD"/>
</dbReference>
<reference evidence="8 9" key="1">
    <citation type="submission" date="2019-03" db="EMBL/GenBank/DDBJ databases">
        <authorList>
            <person name="Gaulin E."/>
            <person name="Dumas B."/>
        </authorList>
    </citation>
    <scope>NUCLEOTIDE SEQUENCE [LARGE SCALE GENOMIC DNA]</scope>
    <source>
        <strain evidence="8">CBS 568.67</strain>
    </source>
</reference>
<dbReference type="Proteomes" id="UP000332933">
    <property type="component" value="Unassembled WGS sequence"/>
</dbReference>
<evidence type="ECO:0000256" key="1">
    <source>
        <dbReference type="ARBA" id="ARBA00022723"/>
    </source>
</evidence>
<keyword evidence="9" id="KW-1185">Reference proteome</keyword>
<evidence type="ECO:0000256" key="2">
    <source>
        <dbReference type="ARBA" id="ARBA00022771"/>
    </source>
</evidence>
<dbReference type="Pfam" id="PF01363">
    <property type="entry name" value="FYVE"/>
    <property type="match status" value="1"/>
</dbReference>
<evidence type="ECO:0000259" key="6">
    <source>
        <dbReference type="PROSITE" id="PS50178"/>
    </source>
</evidence>
<dbReference type="Gene3D" id="3.30.40.10">
    <property type="entry name" value="Zinc/RING finger domain, C3HC4 (zinc finger)"/>
    <property type="match status" value="1"/>
</dbReference>
<dbReference type="InterPro" id="IPR000306">
    <property type="entry name" value="Znf_FYVE"/>
</dbReference>
<keyword evidence="3" id="KW-0862">Zinc</keyword>
<keyword evidence="1" id="KW-0479">Metal-binding</keyword>
<evidence type="ECO:0000313" key="9">
    <source>
        <dbReference type="Proteomes" id="UP000332933"/>
    </source>
</evidence>
<organism evidence="8 9">
    <name type="scientific">Aphanomyces stellatus</name>
    <dbReference type="NCBI Taxonomy" id="120398"/>
    <lineage>
        <taxon>Eukaryota</taxon>
        <taxon>Sar</taxon>
        <taxon>Stramenopiles</taxon>
        <taxon>Oomycota</taxon>
        <taxon>Saprolegniomycetes</taxon>
        <taxon>Saprolegniales</taxon>
        <taxon>Verrucalvaceae</taxon>
        <taxon>Aphanomyces</taxon>
    </lineage>
</organism>
<dbReference type="SUPFAM" id="SSF57903">
    <property type="entry name" value="FYVE/PHD zinc finger"/>
    <property type="match status" value="1"/>
</dbReference>
<dbReference type="InterPro" id="IPR017455">
    <property type="entry name" value="Znf_FYVE-rel"/>
</dbReference>
<dbReference type="InterPro" id="IPR011011">
    <property type="entry name" value="Znf_FYVE_PHD"/>
</dbReference>
<feature type="region of interest" description="Disordered" evidence="5">
    <location>
        <begin position="122"/>
        <end position="201"/>
    </location>
</feature>
<sequence length="201" mass="22578">MAPKPSHCHLCTKQFSLLRRRYACGQCLETFCKKCTNLQVSFENKAYRLCSRCVMPRHPLERSFQSARTHGSLSCVMDDSDTDDDAHNPVVPLFHSSRSYFDDSGAASRQASRIKLELGLSSRGSPSTVVSIDDDDDVVKTRRGTRLLSTPEEEPHARSTTKNSIRPPMPSPHKQPSRLLLTPRQLTDVNAKRSAPQRRPS</sequence>
<dbReference type="EMBL" id="VJMH01006735">
    <property type="protein sequence ID" value="KAF0688335.1"/>
    <property type="molecule type" value="Genomic_DNA"/>
</dbReference>
<proteinExistence type="predicted"/>
<dbReference type="EMBL" id="CAADRA010006758">
    <property type="protein sequence ID" value="VFT96743.1"/>
    <property type="molecule type" value="Genomic_DNA"/>
</dbReference>
<evidence type="ECO:0000313" key="7">
    <source>
        <dbReference type="EMBL" id="KAF0688335.1"/>
    </source>
</evidence>
<reference evidence="7" key="2">
    <citation type="submission" date="2019-06" db="EMBL/GenBank/DDBJ databases">
        <title>Genomics analysis of Aphanomyces spp. identifies a new class of oomycete effector associated with host adaptation.</title>
        <authorList>
            <person name="Gaulin E."/>
        </authorList>
    </citation>
    <scope>NUCLEOTIDE SEQUENCE</scope>
    <source>
        <strain evidence="7">CBS 578.67</strain>
    </source>
</reference>
<accession>A0A485LG03</accession>
<dbReference type="PROSITE" id="PS50178">
    <property type="entry name" value="ZF_FYVE"/>
    <property type="match status" value="1"/>
</dbReference>
<evidence type="ECO:0000256" key="3">
    <source>
        <dbReference type="ARBA" id="ARBA00022833"/>
    </source>
</evidence>
<dbReference type="OrthoDB" id="20035at2759"/>
<gene>
    <name evidence="8" type="primary">Aste57867_20047</name>
    <name evidence="7" type="ORF">As57867_019981</name>
    <name evidence="8" type="ORF">ASTE57867_20047</name>
</gene>